<dbReference type="KEGG" id="aswu:HUW51_01810"/>
<sequence length="84" mass="10243">MLHQDEFDFLFKKEKLAYLRRQGRFLATRHTPSFEIKLYGLNHFFVEVYFWPGQFRSAYIGTFQDTKMLEPYLEPIQLNLSFLK</sequence>
<evidence type="ECO:0000313" key="2">
    <source>
        <dbReference type="Proteomes" id="UP000515237"/>
    </source>
</evidence>
<dbReference type="RefSeq" id="WP_185272294.1">
    <property type="nucleotide sequence ID" value="NZ_CP055156.1"/>
</dbReference>
<dbReference type="Proteomes" id="UP000515237">
    <property type="component" value="Chromosome"/>
</dbReference>
<dbReference type="EMBL" id="CP055156">
    <property type="protein sequence ID" value="QNF31520.1"/>
    <property type="molecule type" value="Genomic_DNA"/>
</dbReference>
<reference evidence="1 2" key="1">
    <citation type="journal article" date="2018" name="Int. J. Syst. Evol. Microbiol.">
        <title>Adhaeribacter swui sp. nov., isolated from wet mud.</title>
        <authorList>
            <person name="Kim D.U."/>
            <person name="Kim K.W."/>
            <person name="Kang M.S."/>
            <person name="Kim J.Y."/>
            <person name="Jang J.H."/>
            <person name="Kim M.K."/>
        </authorList>
    </citation>
    <scope>NUCLEOTIDE SEQUENCE [LARGE SCALE GENOMIC DNA]</scope>
    <source>
        <strain evidence="1 2">KCTC 52873</strain>
    </source>
</reference>
<proteinExistence type="predicted"/>
<protein>
    <submittedName>
        <fullName evidence="1">Uncharacterized protein</fullName>
    </submittedName>
</protein>
<organism evidence="1 2">
    <name type="scientific">Adhaeribacter swui</name>
    <dbReference type="NCBI Taxonomy" id="2086471"/>
    <lineage>
        <taxon>Bacteria</taxon>
        <taxon>Pseudomonadati</taxon>
        <taxon>Bacteroidota</taxon>
        <taxon>Cytophagia</taxon>
        <taxon>Cytophagales</taxon>
        <taxon>Hymenobacteraceae</taxon>
        <taxon>Adhaeribacter</taxon>
    </lineage>
</organism>
<dbReference type="AlphaFoldDB" id="A0A7G7G2Y6"/>
<keyword evidence="2" id="KW-1185">Reference proteome</keyword>
<evidence type="ECO:0000313" key="1">
    <source>
        <dbReference type="EMBL" id="QNF31520.1"/>
    </source>
</evidence>
<name>A0A7G7G2Y6_9BACT</name>
<gene>
    <name evidence="1" type="ORF">HUW51_01810</name>
</gene>
<accession>A0A7G7G2Y6</accession>